<evidence type="ECO:0000256" key="3">
    <source>
        <dbReference type="ARBA" id="ARBA00022842"/>
    </source>
</evidence>
<dbReference type="PRINTS" id="PR00377">
    <property type="entry name" value="IMPHPHTASES"/>
</dbReference>
<comment type="cofactor">
    <cofactor evidence="4">
        <name>Mg(2+)</name>
        <dbReference type="ChEBI" id="CHEBI:18420"/>
    </cofactor>
</comment>
<feature type="binding site" evidence="4">
    <location>
        <position position="92"/>
    </location>
    <ligand>
        <name>Mg(2+)</name>
        <dbReference type="ChEBI" id="CHEBI:18420"/>
        <label>1</label>
        <note>catalytic</note>
    </ligand>
</feature>
<proteinExistence type="predicted"/>
<keyword evidence="2" id="KW-0378">Hydrolase</keyword>
<dbReference type="GO" id="GO:0007165">
    <property type="term" value="P:signal transduction"/>
    <property type="evidence" value="ECO:0007669"/>
    <property type="project" value="TreeGrafter"/>
</dbReference>
<comment type="caution">
    <text evidence="5">The sequence shown here is derived from an EMBL/GenBank/DDBJ whole genome shotgun (WGS) entry which is preliminary data.</text>
</comment>
<evidence type="ECO:0000256" key="1">
    <source>
        <dbReference type="ARBA" id="ARBA00022723"/>
    </source>
</evidence>
<evidence type="ECO:0000256" key="2">
    <source>
        <dbReference type="ARBA" id="ARBA00022801"/>
    </source>
</evidence>
<evidence type="ECO:0000313" key="5">
    <source>
        <dbReference type="EMBL" id="MBB1085239.1"/>
    </source>
</evidence>
<dbReference type="CDD" id="cd01637">
    <property type="entry name" value="IMPase_like"/>
    <property type="match status" value="1"/>
</dbReference>
<dbReference type="PROSITE" id="PS00629">
    <property type="entry name" value="IMP_1"/>
    <property type="match status" value="1"/>
</dbReference>
<dbReference type="GO" id="GO:0008934">
    <property type="term" value="F:inositol monophosphate 1-phosphatase activity"/>
    <property type="evidence" value="ECO:0007669"/>
    <property type="project" value="TreeGrafter"/>
</dbReference>
<dbReference type="GO" id="GO:0046872">
    <property type="term" value="F:metal ion binding"/>
    <property type="evidence" value="ECO:0007669"/>
    <property type="project" value="UniProtKB-KW"/>
</dbReference>
<keyword evidence="3 4" id="KW-0460">Magnesium</keyword>
<dbReference type="Pfam" id="PF00459">
    <property type="entry name" value="Inositol_P"/>
    <property type="match status" value="1"/>
</dbReference>
<keyword evidence="1 4" id="KW-0479">Metal-binding</keyword>
<organism evidence="5 6">
    <name type="scientific">Limosilactobacillus fastidiosus</name>
    <dbReference type="NCBI Taxonomy" id="2759855"/>
    <lineage>
        <taxon>Bacteria</taxon>
        <taxon>Bacillati</taxon>
        <taxon>Bacillota</taxon>
        <taxon>Bacilli</taxon>
        <taxon>Lactobacillales</taxon>
        <taxon>Lactobacillaceae</taxon>
        <taxon>Limosilactobacillus</taxon>
    </lineage>
</organism>
<dbReference type="PANTHER" id="PTHR20854">
    <property type="entry name" value="INOSITOL MONOPHOSPHATASE"/>
    <property type="match status" value="1"/>
</dbReference>
<name>A0A7W3TXS0_9LACO</name>
<feature type="binding site" evidence="4">
    <location>
        <position position="72"/>
    </location>
    <ligand>
        <name>Mg(2+)</name>
        <dbReference type="ChEBI" id="CHEBI:18420"/>
        <label>1</label>
        <note>catalytic</note>
    </ligand>
</feature>
<dbReference type="EMBL" id="JACIUY010000011">
    <property type="protein sequence ID" value="MBB1085239.1"/>
    <property type="molecule type" value="Genomic_DNA"/>
</dbReference>
<evidence type="ECO:0000256" key="4">
    <source>
        <dbReference type="PIRSR" id="PIRSR600760-2"/>
    </source>
</evidence>
<dbReference type="GO" id="GO:0006020">
    <property type="term" value="P:inositol metabolic process"/>
    <property type="evidence" value="ECO:0007669"/>
    <property type="project" value="TreeGrafter"/>
</dbReference>
<sequence>MSNNKELEEFDRKVQNLLWLVSDQTIKRMNAPLVVDTKSSSNDLVTNVDQQNERLMRSQLMNIDPSARIVGEEESFRHQLNQNLSGNIWIIDPIDGTLNFVKQRDHFAIMLALYCDGQPTLGYIMDVMNKHLYHAWRGHGAYVDNKRLAKPVDAHLDESLIAINGWQLMKNNFQQQEIAKRAAGLRMYGSAGIEIVHVLKGQLGGYTSRLKPWDIAAGRVIAEELGLIVKTIDDQPINVLSSNTVLVATKKVCQDIWQITK</sequence>
<feature type="binding site" evidence="4">
    <location>
        <position position="214"/>
    </location>
    <ligand>
        <name>Mg(2+)</name>
        <dbReference type="ChEBI" id="CHEBI:18420"/>
        <label>1</label>
        <note>catalytic</note>
    </ligand>
</feature>
<dbReference type="RefSeq" id="WP_182580065.1">
    <property type="nucleotide sequence ID" value="NZ_JACIUY010000011.1"/>
</dbReference>
<feature type="binding site" evidence="4">
    <location>
        <position position="94"/>
    </location>
    <ligand>
        <name>Mg(2+)</name>
        <dbReference type="ChEBI" id="CHEBI:18420"/>
        <label>1</label>
        <note>catalytic</note>
    </ligand>
</feature>
<gene>
    <name evidence="5" type="ORF">H5R63_00190</name>
</gene>
<dbReference type="InterPro" id="IPR000760">
    <property type="entry name" value="Inositol_monophosphatase-like"/>
</dbReference>
<dbReference type="AlphaFoldDB" id="A0A7W3TXS0"/>
<dbReference type="Proteomes" id="UP000518255">
    <property type="component" value="Unassembled WGS sequence"/>
</dbReference>
<reference evidence="5 6" key="1">
    <citation type="submission" date="2020-07" db="EMBL/GenBank/DDBJ databases">
        <title>Description of Limosilactobacillus balticus sp. nov., Limosilactobacillus agrestis sp. nov., Limosilactobacillus albertensis sp. nov., Limosilactobacillus rudii sp. nov., Limosilactobacillus fastidiosus sp. nov., five novel Limosilactobacillus species isolated from the vertebrate gastrointestinal tract, and proposal of 6 subspecies of Limosilactobacillus reuteri adapted to the gastrointestinal tract of specific vertebrate hosts.</title>
        <authorList>
            <person name="Li F."/>
            <person name="Cheng C."/>
            <person name="Zheng J."/>
            <person name="Quevedo R.M."/>
            <person name="Li J."/>
            <person name="Roos S."/>
            <person name="Gaenzle M.G."/>
            <person name="Walter J."/>
        </authorList>
    </citation>
    <scope>NUCLEOTIDE SEQUENCE [LARGE SCALE GENOMIC DNA]</scope>
    <source>
        <strain evidence="5 6">WF-MA3-C</strain>
    </source>
</reference>
<dbReference type="Gene3D" id="3.40.190.80">
    <property type="match status" value="1"/>
</dbReference>
<dbReference type="SUPFAM" id="SSF56655">
    <property type="entry name" value="Carbohydrate phosphatase"/>
    <property type="match status" value="1"/>
</dbReference>
<evidence type="ECO:0000313" key="6">
    <source>
        <dbReference type="Proteomes" id="UP000518255"/>
    </source>
</evidence>
<feature type="binding site" evidence="4">
    <location>
        <position position="95"/>
    </location>
    <ligand>
        <name>Mg(2+)</name>
        <dbReference type="ChEBI" id="CHEBI:18420"/>
        <label>1</label>
        <note>catalytic</note>
    </ligand>
</feature>
<protein>
    <submittedName>
        <fullName evidence="5">Inositol monophosphatase family protein</fullName>
    </submittedName>
</protein>
<dbReference type="InterPro" id="IPR020583">
    <property type="entry name" value="Inositol_monoP_metal-BS"/>
</dbReference>
<accession>A0A7W3TXS0</accession>
<dbReference type="Gene3D" id="3.30.540.10">
    <property type="entry name" value="Fructose-1,6-Bisphosphatase, subunit A, domain 1"/>
    <property type="match status" value="1"/>
</dbReference>
<dbReference type="PANTHER" id="PTHR20854:SF4">
    <property type="entry name" value="INOSITOL-1-MONOPHOSPHATASE-RELATED"/>
    <property type="match status" value="1"/>
</dbReference>